<keyword evidence="2 8" id="KW-0963">Cytoplasm</keyword>
<evidence type="ECO:0000256" key="4">
    <source>
        <dbReference type="ARBA" id="ARBA00022694"/>
    </source>
</evidence>
<dbReference type="Pfam" id="PF09179">
    <property type="entry name" value="TilS"/>
    <property type="match status" value="1"/>
</dbReference>
<dbReference type="PANTHER" id="PTHR43033">
    <property type="entry name" value="TRNA(ILE)-LYSIDINE SYNTHASE-RELATED"/>
    <property type="match status" value="1"/>
</dbReference>
<dbReference type="Gene3D" id="3.40.50.620">
    <property type="entry name" value="HUPs"/>
    <property type="match status" value="1"/>
</dbReference>
<evidence type="ECO:0000313" key="11">
    <source>
        <dbReference type="Proteomes" id="UP000267430"/>
    </source>
</evidence>
<dbReference type="NCBIfam" id="TIGR02432">
    <property type="entry name" value="lysidine_TilS_N"/>
    <property type="match status" value="1"/>
</dbReference>
<evidence type="ECO:0000256" key="1">
    <source>
        <dbReference type="ARBA" id="ARBA00004496"/>
    </source>
</evidence>
<keyword evidence="3 8" id="KW-0436">Ligase</keyword>
<comment type="domain">
    <text evidence="8">The N-terminal region contains the highly conserved SGGXDS motif, predicted to be a P-loop motif involved in ATP binding.</text>
</comment>
<keyword evidence="4 8" id="KW-0819">tRNA processing</keyword>
<evidence type="ECO:0000313" key="10">
    <source>
        <dbReference type="EMBL" id="RUQ27298.1"/>
    </source>
</evidence>
<dbReference type="GO" id="GO:0005524">
    <property type="term" value="F:ATP binding"/>
    <property type="evidence" value="ECO:0007669"/>
    <property type="project" value="UniProtKB-UniRule"/>
</dbReference>
<evidence type="ECO:0000256" key="5">
    <source>
        <dbReference type="ARBA" id="ARBA00022741"/>
    </source>
</evidence>
<dbReference type="SUPFAM" id="SSF52402">
    <property type="entry name" value="Adenine nucleotide alpha hydrolases-like"/>
    <property type="match status" value="1"/>
</dbReference>
<dbReference type="GO" id="GO:0032267">
    <property type="term" value="F:tRNA(Ile)-lysidine synthase activity"/>
    <property type="evidence" value="ECO:0007669"/>
    <property type="project" value="UniProtKB-EC"/>
</dbReference>
<dbReference type="InterPro" id="IPR014729">
    <property type="entry name" value="Rossmann-like_a/b/a_fold"/>
</dbReference>
<dbReference type="EC" id="6.3.4.19" evidence="8"/>
<evidence type="ECO:0000259" key="9">
    <source>
        <dbReference type="SMART" id="SM00977"/>
    </source>
</evidence>
<dbReference type="Gene3D" id="3.30.465.60">
    <property type="match status" value="1"/>
</dbReference>
<dbReference type="NCBIfam" id="TIGR02433">
    <property type="entry name" value="lysidine_TilS_C"/>
    <property type="match status" value="1"/>
</dbReference>
<comment type="similarity">
    <text evidence="8">Belongs to the tRNA(Ile)-lysidine synthase family.</text>
</comment>
<accession>A0A3S0W440</accession>
<evidence type="ECO:0000256" key="3">
    <source>
        <dbReference type="ARBA" id="ARBA00022598"/>
    </source>
</evidence>
<dbReference type="GO" id="GO:0006400">
    <property type="term" value="P:tRNA modification"/>
    <property type="evidence" value="ECO:0007669"/>
    <property type="project" value="UniProtKB-UniRule"/>
</dbReference>
<feature type="binding site" evidence="8">
    <location>
        <begin position="27"/>
        <end position="32"/>
    </location>
    <ligand>
        <name>ATP</name>
        <dbReference type="ChEBI" id="CHEBI:30616"/>
    </ligand>
</feature>
<dbReference type="SMART" id="SM00977">
    <property type="entry name" value="TilS_C"/>
    <property type="match status" value="1"/>
</dbReference>
<keyword evidence="5 8" id="KW-0547">Nucleotide-binding</keyword>
<comment type="function">
    <text evidence="8">Ligates lysine onto the cytidine present at position 34 of the AUA codon-specific tRNA(Ile) that contains the anticodon CAU, in an ATP-dependent manner. Cytidine is converted to lysidine, thus changing the amino acid specificity of the tRNA from methionine to isoleucine.</text>
</comment>
<comment type="catalytic activity">
    <reaction evidence="7 8">
        <text>cytidine(34) in tRNA(Ile2) + L-lysine + ATP = lysidine(34) in tRNA(Ile2) + AMP + diphosphate + H(+)</text>
        <dbReference type="Rhea" id="RHEA:43744"/>
        <dbReference type="Rhea" id="RHEA-COMP:10625"/>
        <dbReference type="Rhea" id="RHEA-COMP:10670"/>
        <dbReference type="ChEBI" id="CHEBI:15378"/>
        <dbReference type="ChEBI" id="CHEBI:30616"/>
        <dbReference type="ChEBI" id="CHEBI:32551"/>
        <dbReference type="ChEBI" id="CHEBI:33019"/>
        <dbReference type="ChEBI" id="CHEBI:82748"/>
        <dbReference type="ChEBI" id="CHEBI:83665"/>
        <dbReference type="ChEBI" id="CHEBI:456215"/>
        <dbReference type="EC" id="6.3.4.19"/>
    </reaction>
</comment>
<dbReference type="RefSeq" id="WP_126866116.1">
    <property type="nucleotide sequence ID" value="NZ_JAUSTX010000024.1"/>
</dbReference>
<feature type="domain" description="Lysidine-tRNA(Ile) synthetase C-terminal" evidence="9">
    <location>
        <begin position="385"/>
        <end position="458"/>
    </location>
</feature>
<evidence type="ECO:0000256" key="7">
    <source>
        <dbReference type="ARBA" id="ARBA00048539"/>
    </source>
</evidence>
<dbReference type="OrthoDB" id="9807403at2"/>
<keyword evidence="6 8" id="KW-0067">ATP-binding</keyword>
<dbReference type="InterPro" id="IPR015262">
    <property type="entry name" value="tRNA_Ile_lys_synt_subst-bd"/>
</dbReference>
<name>A0A3S0W440_9BACI</name>
<dbReference type="SUPFAM" id="SSF56037">
    <property type="entry name" value="PheT/TilS domain"/>
    <property type="match status" value="1"/>
</dbReference>
<gene>
    <name evidence="8 10" type="primary">tilS</name>
    <name evidence="10" type="ORF">ELQ35_16445</name>
</gene>
<dbReference type="SUPFAM" id="SSF82829">
    <property type="entry name" value="MesJ substrate recognition domain-like"/>
    <property type="match status" value="1"/>
</dbReference>
<reference evidence="10 11" key="1">
    <citation type="submission" date="2018-12" db="EMBL/GenBank/DDBJ databases">
        <title>Bacillus chawlae sp. nov., Bacillus glennii sp. nov., and Bacillus saganii sp. nov. Isolated from the Vehicle Assembly Building at Kennedy Space Center where the Viking Spacecraft were Assembled.</title>
        <authorList>
            <person name="Seuylemezian A."/>
            <person name="Vaishampayan P."/>
        </authorList>
    </citation>
    <scope>NUCLEOTIDE SEQUENCE [LARGE SCALE GENOMIC DNA]</scope>
    <source>
        <strain evidence="10 11">L5</strain>
    </source>
</reference>
<dbReference type="PANTHER" id="PTHR43033:SF1">
    <property type="entry name" value="TRNA(ILE)-LYSIDINE SYNTHASE-RELATED"/>
    <property type="match status" value="1"/>
</dbReference>
<dbReference type="InterPro" id="IPR012795">
    <property type="entry name" value="tRNA_Ile_lys_synt_N"/>
</dbReference>
<dbReference type="Pfam" id="PF11734">
    <property type="entry name" value="TilS_C"/>
    <property type="match status" value="1"/>
</dbReference>
<dbReference type="InterPro" id="IPR011063">
    <property type="entry name" value="TilS/TtcA_N"/>
</dbReference>
<dbReference type="Proteomes" id="UP000267430">
    <property type="component" value="Unassembled WGS sequence"/>
</dbReference>
<comment type="subcellular location">
    <subcellularLocation>
        <location evidence="1 8">Cytoplasm</location>
    </subcellularLocation>
</comment>
<sequence length="473" mass="54459">MFKKKILDYIYKHDLIPEKSKLLAGVSGGPDSLVLLHFLHEIKEELGFELVAAHVDHMFRGDESYRDYLFVEKVCREWRIPFEGKRINVPQYMDITGESMQSAARKLRYAFFEEVMDTYELSVLALGHHGDDQVETMLMRITRGATGMARAGIPAKRPLHDCTVIRPFLPASKDEISEYAKQNALIPRIDPSNEKDVYLRNRFRLSVLPFLKRENPKVQEHYQRFSEELFEDEAYLLELAGERLETVWIERKNGYASIQIEPLLAMPKPLQRRAIQLILNYLYIERPSSLSALHIDQLSALFMSPQPSAELHLPDGLIAEKSYNTGIFRFFQKKSPNFFLQVQIPGDTILPNGYKIKAHYIKEKIPESEGNDSFIFRAAKADLPLMVRTRKDGDRMSVKGLGGSKKLKDIFINEKIPLSERNVWPVVTNQKEEVIWLPGLKKSEQGLAGYDDEPSFIYLEYKKLTSSRGQSNG</sequence>
<dbReference type="Pfam" id="PF01171">
    <property type="entry name" value="ATP_bind_3"/>
    <property type="match status" value="1"/>
</dbReference>
<dbReference type="InterPro" id="IPR012094">
    <property type="entry name" value="tRNA_Ile_lys_synt"/>
</dbReference>
<dbReference type="CDD" id="cd01992">
    <property type="entry name" value="TilS_N"/>
    <property type="match status" value="1"/>
</dbReference>
<dbReference type="AlphaFoldDB" id="A0A3S0W440"/>
<evidence type="ECO:0000256" key="6">
    <source>
        <dbReference type="ARBA" id="ARBA00022840"/>
    </source>
</evidence>
<dbReference type="EMBL" id="RYZZ01000028">
    <property type="protein sequence ID" value="RUQ27298.1"/>
    <property type="molecule type" value="Genomic_DNA"/>
</dbReference>
<proteinExistence type="inferred from homology"/>
<dbReference type="InterPro" id="IPR012796">
    <property type="entry name" value="Lysidine-tRNA-synth_C"/>
</dbReference>
<keyword evidence="11" id="KW-1185">Reference proteome</keyword>
<evidence type="ECO:0000256" key="2">
    <source>
        <dbReference type="ARBA" id="ARBA00022490"/>
    </source>
</evidence>
<dbReference type="HAMAP" id="MF_01161">
    <property type="entry name" value="tRNA_Ile_lys_synt"/>
    <property type="match status" value="1"/>
</dbReference>
<evidence type="ECO:0000256" key="8">
    <source>
        <dbReference type="HAMAP-Rule" id="MF_01161"/>
    </source>
</evidence>
<dbReference type="GO" id="GO:0005737">
    <property type="term" value="C:cytoplasm"/>
    <property type="evidence" value="ECO:0007669"/>
    <property type="project" value="UniProtKB-SubCell"/>
</dbReference>
<comment type="caution">
    <text evidence="10">The sequence shown here is derived from an EMBL/GenBank/DDBJ whole genome shotgun (WGS) entry which is preliminary data.</text>
</comment>
<organism evidence="10 11">
    <name type="scientific">Peribacillus cavernae</name>
    <dbReference type="NCBI Taxonomy" id="1674310"/>
    <lineage>
        <taxon>Bacteria</taxon>
        <taxon>Bacillati</taxon>
        <taxon>Bacillota</taxon>
        <taxon>Bacilli</taxon>
        <taxon>Bacillales</taxon>
        <taxon>Bacillaceae</taxon>
        <taxon>Peribacillus</taxon>
    </lineage>
</organism>
<protein>
    <recommendedName>
        <fullName evidence="8">tRNA(Ile)-lysidine synthase</fullName>
        <ecNumber evidence="8">6.3.4.19</ecNumber>
    </recommendedName>
    <alternativeName>
        <fullName evidence="8">tRNA(Ile)-2-lysyl-cytidine synthase</fullName>
    </alternativeName>
    <alternativeName>
        <fullName evidence="8">tRNA(Ile)-lysidine synthetase</fullName>
    </alternativeName>
</protein>